<dbReference type="GO" id="GO:0030246">
    <property type="term" value="F:carbohydrate binding"/>
    <property type="evidence" value="ECO:0007669"/>
    <property type="project" value="UniProtKB-KW"/>
</dbReference>
<dbReference type="AlphaFoldDB" id="A0A2K1KV14"/>
<evidence type="ECO:0000256" key="15">
    <source>
        <dbReference type="ARBA" id="ARBA00023170"/>
    </source>
</evidence>
<keyword evidence="6 20" id="KW-0812">Transmembrane</keyword>
<dbReference type="EMBL" id="ABEU02000003">
    <property type="protein sequence ID" value="PNR57608.1"/>
    <property type="molecule type" value="Genomic_DNA"/>
</dbReference>
<dbReference type="InterPro" id="IPR000719">
    <property type="entry name" value="Prot_kinase_dom"/>
</dbReference>
<name>A0A2K1KV14_PHYPA</name>
<evidence type="ECO:0000256" key="8">
    <source>
        <dbReference type="ARBA" id="ARBA00022734"/>
    </source>
</evidence>
<evidence type="ECO:0000256" key="21">
    <source>
        <dbReference type="SAM" id="SignalP"/>
    </source>
</evidence>
<evidence type="ECO:0000256" key="10">
    <source>
        <dbReference type="ARBA" id="ARBA00022777"/>
    </source>
</evidence>
<dbReference type="GO" id="GO:0004674">
    <property type="term" value="F:protein serine/threonine kinase activity"/>
    <property type="evidence" value="ECO:0007669"/>
    <property type="project" value="UniProtKB-KW"/>
</dbReference>
<evidence type="ECO:0000256" key="12">
    <source>
        <dbReference type="ARBA" id="ARBA00022989"/>
    </source>
</evidence>
<evidence type="ECO:0000256" key="13">
    <source>
        <dbReference type="ARBA" id="ARBA00023136"/>
    </source>
</evidence>
<dbReference type="EnsemblPlants" id="Pp3c3_18160V3.1">
    <property type="protein sequence ID" value="PAC:32941299.CDS.1"/>
    <property type="gene ID" value="Pp3c3_18160"/>
</dbReference>
<evidence type="ECO:0000256" key="17">
    <source>
        <dbReference type="ARBA" id="ARBA00047899"/>
    </source>
</evidence>
<evidence type="ECO:0000256" key="11">
    <source>
        <dbReference type="ARBA" id="ARBA00022840"/>
    </source>
</evidence>
<gene>
    <name evidence="23" type="ORF">PHYPA_004602</name>
</gene>
<dbReference type="EC" id="2.7.11.1" evidence="2"/>
<evidence type="ECO:0000256" key="16">
    <source>
        <dbReference type="ARBA" id="ARBA00023180"/>
    </source>
</evidence>
<feature type="transmembrane region" description="Helical" evidence="20">
    <location>
        <begin position="73"/>
        <end position="94"/>
    </location>
</feature>
<evidence type="ECO:0000259" key="22">
    <source>
        <dbReference type="PROSITE" id="PS50011"/>
    </source>
</evidence>
<dbReference type="Pfam" id="PF00069">
    <property type="entry name" value="Pkinase"/>
    <property type="match status" value="1"/>
</dbReference>
<evidence type="ECO:0000256" key="4">
    <source>
        <dbReference type="ARBA" id="ARBA00022553"/>
    </source>
</evidence>
<keyword evidence="16" id="KW-0325">Glycoprotein</keyword>
<keyword evidence="10" id="KW-0418">Kinase</keyword>
<evidence type="ECO:0000313" key="24">
    <source>
        <dbReference type="EnsemblPlants" id="PAC:32941299.CDS.1"/>
    </source>
</evidence>
<dbReference type="PROSITE" id="PS00107">
    <property type="entry name" value="PROTEIN_KINASE_ATP"/>
    <property type="match status" value="1"/>
</dbReference>
<keyword evidence="3" id="KW-0723">Serine/threonine-protein kinase</keyword>
<keyword evidence="12 20" id="KW-1133">Transmembrane helix</keyword>
<feature type="signal peptide" evidence="21">
    <location>
        <begin position="1"/>
        <end position="22"/>
    </location>
</feature>
<sequence length="459" mass="51559">MSRRRYLNFLSVYILQFALSTANQCPNVTAPANALCPHTDTSGLTYRQRICDCPGVCLASVEDRSANSSTLPAWKLAVGIASGAILFIMCAIFVRMFVLRHKMSSDEVEQEEFLGSLPGLPPRFSYNELALATNHFMKVLGKGGFGTVYEGDLPDGNKVAIKRLGDSKQGQTELRAEVATIGGINHHCLVRLWGFCSEGAHRMLVYECMTNGSLDRWLFGDTVLEWAARYQIAMDTAQGLCYLHRDCRHKIIHLGVKPQNILLDDRFHAKVAVFGMSKLFDRDTSQVVTRMRGTPGYLAPEWLLQTGITEKCDVWSYGMVLLEILSGRRNVDVHESPQKWYLSAWAVQCMQEKSWHEIIDVRIQGSLTPEDWEHVKRVLMIAMWCIQDAPHMRPSMAKVVQMLEGVVDVDHAPLHYDFLHMVSGDAPPDSSMTSTYTRSAFSSVTELNDDSSESEVLRS</sequence>
<dbReference type="GO" id="GO:0005524">
    <property type="term" value="F:ATP binding"/>
    <property type="evidence" value="ECO:0007669"/>
    <property type="project" value="UniProtKB-UniRule"/>
</dbReference>
<reference evidence="23 25" key="1">
    <citation type="journal article" date="2008" name="Science">
        <title>The Physcomitrella genome reveals evolutionary insights into the conquest of land by plants.</title>
        <authorList>
            <person name="Rensing S."/>
            <person name="Lang D."/>
            <person name="Zimmer A."/>
            <person name="Terry A."/>
            <person name="Salamov A."/>
            <person name="Shapiro H."/>
            <person name="Nishiyama T."/>
            <person name="Perroud P.-F."/>
            <person name="Lindquist E."/>
            <person name="Kamisugi Y."/>
            <person name="Tanahashi T."/>
            <person name="Sakakibara K."/>
            <person name="Fujita T."/>
            <person name="Oishi K."/>
            <person name="Shin-I T."/>
            <person name="Kuroki Y."/>
            <person name="Toyoda A."/>
            <person name="Suzuki Y."/>
            <person name="Hashimoto A."/>
            <person name="Yamaguchi K."/>
            <person name="Sugano A."/>
            <person name="Kohara Y."/>
            <person name="Fujiyama A."/>
            <person name="Anterola A."/>
            <person name="Aoki S."/>
            <person name="Ashton N."/>
            <person name="Barbazuk W.B."/>
            <person name="Barker E."/>
            <person name="Bennetzen J."/>
            <person name="Bezanilla M."/>
            <person name="Blankenship R."/>
            <person name="Cho S.H."/>
            <person name="Dutcher S."/>
            <person name="Estelle M."/>
            <person name="Fawcett J.A."/>
            <person name="Gundlach H."/>
            <person name="Hanada K."/>
            <person name="Heyl A."/>
            <person name="Hicks K.A."/>
            <person name="Hugh J."/>
            <person name="Lohr M."/>
            <person name="Mayer K."/>
            <person name="Melkozernov A."/>
            <person name="Murata T."/>
            <person name="Nelson D."/>
            <person name="Pils B."/>
            <person name="Prigge M."/>
            <person name="Reiss B."/>
            <person name="Renner T."/>
            <person name="Rombauts S."/>
            <person name="Rushton P."/>
            <person name="Sanderfoot A."/>
            <person name="Schween G."/>
            <person name="Shiu S.-H."/>
            <person name="Stueber K."/>
            <person name="Theodoulou F.L."/>
            <person name="Tu H."/>
            <person name="Van de Peer Y."/>
            <person name="Verrier P.J."/>
            <person name="Waters E."/>
            <person name="Wood A."/>
            <person name="Yang L."/>
            <person name="Cove D."/>
            <person name="Cuming A."/>
            <person name="Hasebe M."/>
            <person name="Lucas S."/>
            <person name="Mishler D.B."/>
            <person name="Reski R."/>
            <person name="Grigoriev I."/>
            <person name="Quatrano R.S."/>
            <person name="Boore J.L."/>
        </authorList>
    </citation>
    <scope>NUCLEOTIDE SEQUENCE [LARGE SCALE GENOMIC DNA]</scope>
    <source>
        <strain evidence="24 25">cv. Gransden 2004</strain>
    </source>
</reference>
<evidence type="ECO:0000256" key="14">
    <source>
        <dbReference type="ARBA" id="ARBA00023157"/>
    </source>
</evidence>
<evidence type="ECO:0000256" key="6">
    <source>
        <dbReference type="ARBA" id="ARBA00022692"/>
    </source>
</evidence>
<dbReference type="FunFam" id="1.10.510.10:FF:000248">
    <property type="entry name" value="S-receptor-like kinase 5"/>
    <property type="match status" value="1"/>
</dbReference>
<evidence type="ECO:0000313" key="23">
    <source>
        <dbReference type="EMBL" id="PNR57608.1"/>
    </source>
</evidence>
<dbReference type="Gramene" id="Pp3c3_18160V3.2">
    <property type="protein sequence ID" value="PAC:32941300.CDS.1"/>
    <property type="gene ID" value="Pp3c3_18160"/>
</dbReference>
<dbReference type="InterPro" id="IPR017441">
    <property type="entry name" value="Protein_kinase_ATP_BS"/>
</dbReference>
<proteinExistence type="predicted"/>
<evidence type="ECO:0000313" key="25">
    <source>
        <dbReference type="Proteomes" id="UP000006727"/>
    </source>
</evidence>
<dbReference type="PROSITE" id="PS50011">
    <property type="entry name" value="PROTEIN_KINASE_DOM"/>
    <property type="match status" value="1"/>
</dbReference>
<keyword evidence="25" id="KW-1185">Reference proteome</keyword>
<reference evidence="24" key="3">
    <citation type="submission" date="2020-12" db="UniProtKB">
        <authorList>
            <consortium name="EnsemblPlants"/>
        </authorList>
    </citation>
    <scope>IDENTIFICATION</scope>
</reference>
<dbReference type="FunFam" id="3.30.200.20:FF:000178">
    <property type="entry name" value="serine/threonine-protein kinase PBS1-like"/>
    <property type="match status" value="1"/>
</dbReference>
<dbReference type="Proteomes" id="UP000006727">
    <property type="component" value="Chromosome 3"/>
</dbReference>
<organism evidence="23">
    <name type="scientific">Physcomitrium patens</name>
    <name type="common">Spreading-leaved earth moss</name>
    <name type="synonym">Physcomitrella patens</name>
    <dbReference type="NCBI Taxonomy" id="3218"/>
    <lineage>
        <taxon>Eukaryota</taxon>
        <taxon>Viridiplantae</taxon>
        <taxon>Streptophyta</taxon>
        <taxon>Embryophyta</taxon>
        <taxon>Bryophyta</taxon>
        <taxon>Bryophytina</taxon>
        <taxon>Bryopsida</taxon>
        <taxon>Funariidae</taxon>
        <taxon>Funariales</taxon>
        <taxon>Funariaceae</taxon>
        <taxon>Physcomitrium</taxon>
    </lineage>
</organism>
<dbReference type="GO" id="GO:0016020">
    <property type="term" value="C:membrane"/>
    <property type="evidence" value="ECO:0007669"/>
    <property type="project" value="UniProtKB-SubCell"/>
</dbReference>
<dbReference type="Gene3D" id="1.10.510.10">
    <property type="entry name" value="Transferase(Phosphotransferase) domain 1"/>
    <property type="match status" value="1"/>
</dbReference>
<keyword evidence="13 20" id="KW-0472">Membrane</keyword>
<evidence type="ECO:0000256" key="7">
    <source>
        <dbReference type="ARBA" id="ARBA00022729"/>
    </source>
</evidence>
<keyword evidence="5" id="KW-0808">Transferase</keyword>
<dbReference type="SUPFAM" id="SSF56112">
    <property type="entry name" value="Protein kinase-like (PK-like)"/>
    <property type="match status" value="1"/>
</dbReference>
<keyword evidence="8" id="KW-0430">Lectin</keyword>
<keyword evidence="11 19" id="KW-0067">ATP-binding</keyword>
<dbReference type="EnsemblPlants" id="Pp3c3_18160V3.2">
    <property type="protein sequence ID" value="PAC:32941300.CDS.1"/>
    <property type="gene ID" value="Pp3c3_18160"/>
</dbReference>
<feature type="domain" description="Protein kinase" evidence="22">
    <location>
        <begin position="134"/>
        <end position="414"/>
    </location>
</feature>
<evidence type="ECO:0000256" key="3">
    <source>
        <dbReference type="ARBA" id="ARBA00022527"/>
    </source>
</evidence>
<dbReference type="FunCoup" id="A0A2K1KV14">
    <property type="interactions" value="941"/>
</dbReference>
<accession>A0A2K1KV14</accession>
<protein>
    <recommendedName>
        <fullName evidence="2">non-specific serine/threonine protein kinase</fullName>
        <ecNumber evidence="2">2.7.11.1</ecNumber>
    </recommendedName>
</protein>
<comment type="catalytic activity">
    <reaction evidence="18">
        <text>L-seryl-[protein] + ATP = O-phospho-L-seryl-[protein] + ADP + H(+)</text>
        <dbReference type="Rhea" id="RHEA:17989"/>
        <dbReference type="Rhea" id="RHEA-COMP:9863"/>
        <dbReference type="Rhea" id="RHEA-COMP:11604"/>
        <dbReference type="ChEBI" id="CHEBI:15378"/>
        <dbReference type="ChEBI" id="CHEBI:29999"/>
        <dbReference type="ChEBI" id="CHEBI:30616"/>
        <dbReference type="ChEBI" id="CHEBI:83421"/>
        <dbReference type="ChEBI" id="CHEBI:456216"/>
        <dbReference type="EC" id="2.7.11.1"/>
    </reaction>
</comment>
<feature type="binding site" evidence="19">
    <location>
        <position position="162"/>
    </location>
    <ligand>
        <name>ATP</name>
        <dbReference type="ChEBI" id="CHEBI:30616"/>
    </ligand>
</feature>
<dbReference type="PaxDb" id="3218-PP1S315_62V6.1"/>
<keyword evidence="15" id="KW-0675">Receptor</keyword>
<evidence type="ECO:0000256" key="19">
    <source>
        <dbReference type="PROSITE-ProRule" id="PRU10141"/>
    </source>
</evidence>
<evidence type="ECO:0000256" key="1">
    <source>
        <dbReference type="ARBA" id="ARBA00004479"/>
    </source>
</evidence>
<dbReference type="InParanoid" id="A0A2K1KV14"/>
<evidence type="ECO:0000256" key="5">
    <source>
        <dbReference type="ARBA" id="ARBA00022679"/>
    </source>
</evidence>
<keyword evidence="7 21" id="KW-0732">Signal</keyword>
<keyword evidence="4" id="KW-0597">Phosphoprotein</keyword>
<evidence type="ECO:0000256" key="2">
    <source>
        <dbReference type="ARBA" id="ARBA00012513"/>
    </source>
</evidence>
<comment type="subcellular location">
    <subcellularLocation>
        <location evidence="1">Membrane</location>
        <topology evidence="1">Single-pass type I membrane protein</topology>
    </subcellularLocation>
</comment>
<evidence type="ECO:0000256" key="20">
    <source>
        <dbReference type="SAM" id="Phobius"/>
    </source>
</evidence>
<dbReference type="Gramene" id="Pp3c3_18160V3.1">
    <property type="protein sequence ID" value="PAC:32941299.CDS.1"/>
    <property type="gene ID" value="Pp3c3_18160"/>
</dbReference>
<reference evidence="23 25" key="2">
    <citation type="journal article" date="2018" name="Plant J.">
        <title>The Physcomitrella patens chromosome-scale assembly reveals moss genome structure and evolution.</title>
        <authorList>
            <person name="Lang D."/>
            <person name="Ullrich K.K."/>
            <person name="Murat F."/>
            <person name="Fuchs J."/>
            <person name="Jenkins J."/>
            <person name="Haas F.B."/>
            <person name="Piednoel M."/>
            <person name="Gundlach H."/>
            <person name="Van Bel M."/>
            <person name="Meyberg R."/>
            <person name="Vives C."/>
            <person name="Morata J."/>
            <person name="Symeonidi A."/>
            <person name="Hiss M."/>
            <person name="Muchero W."/>
            <person name="Kamisugi Y."/>
            <person name="Saleh O."/>
            <person name="Blanc G."/>
            <person name="Decker E.L."/>
            <person name="van Gessel N."/>
            <person name="Grimwood J."/>
            <person name="Hayes R.D."/>
            <person name="Graham S.W."/>
            <person name="Gunter L.E."/>
            <person name="McDaniel S.F."/>
            <person name="Hoernstein S.N.W."/>
            <person name="Larsson A."/>
            <person name="Li F.W."/>
            <person name="Perroud P.F."/>
            <person name="Phillips J."/>
            <person name="Ranjan P."/>
            <person name="Rokshar D.S."/>
            <person name="Rothfels C.J."/>
            <person name="Schneider L."/>
            <person name="Shu S."/>
            <person name="Stevenson D.W."/>
            <person name="Thummler F."/>
            <person name="Tillich M."/>
            <person name="Villarreal Aguilar J.C."/>
            <person name="Widiez T."/>
            <person name="Wong G.K."/>
            <person name="Wymore A."/>
            <person name="Zhang Y."/>
            <person name="Zimmer A.D."/>
            <person name="Quatrano R.S."/>
            <person name="Mayer K.F.X."/>
            <person name="Goodstein D."/>
            <person name="Casacuberta J.M."/>
            <person name="Vandepoele K."/>
            <person name="Reski R."/>
            <person name="Cuming A.C."/>
            <person name="Tuskan G.A."/>
            <person name="Maumus F."/>
            <person name="Salse J."/>
            <person name="Schmutz J."/>
            <person name="Rensing S.A."/>
        </authorList>
    </citation>
    <scope>NUCLEOTIDE SEQUENCE [LARGE SCALE GENOMIC DNA]</scope>
    <source>
        <strain evidence="24 25">cv. Gransden 2004</strain>
    </source>
</reference>
<evidence type="ECO:0000256" key="18">
    <source>
        <dbReference type="ARBA" id="ARBA00048679"/>
    </source>
</evidence>
<dbReference type="Gene3D" id="3.30.200.20">
    <property type="entry name" value="Phosphorylase Kinase, domain 1"/>
    <property type="match status" value="1"/>
</dbReference>
<evidence type="ECO:0000256" key="9">
    <source>
        <dbReference type="ARBA" id="ARBA00022741"/>
    </source>
</evidence>
<comment type="catalytic activity">
    <reaction evidence="17">
        <text>L-threonyl-[protein] + ATP = O-phospho-L-threonyl-[protein] + ADP + H(+)</text>
        <dbReference type="Rhea" id="RHEA:46608"/>
        <dbReference type="Rhea" id="RHEA-COMP:11060"/>
        <dbReference type="Rhea" id="RHEA-COMP:11605"/>
        <dbReference type="ChEBI" id="CHEBI:15378"/>
        <dbReference type="ChEBI" id="CHEBI:30013"/>
        <dbReference type="ChEBI" id="CHEBI:30616"/>
        <dbReference type="ChEBI" id="CHEBI:61977"/>
        <dbReference type="ChEBI" id="CHEBI:456216"/>
        <dbReference type="EC" id="2.7.11.1"/>
    </reaction>
</comment>
<dbReference type="InterPro" id="IPR011009">
    <property type="entry name" value="Kinase-like_dom_sf"/>
</dbReference>
<dbReference type="PANTHER" id="PTHR47974">
    <property type="entry name" value="OS07G0415500 PROTEIN"/>
    <property type="match status" value="1"/>
</dbReference>
<keyword evidence="14" id="KW-1015">Disulfide bond</keyword>
<feature type="chain" id="PRO_5033311160" description="non-specific serine/threonine protein kinase" evidence="21">
    <location>
        <begin position="23"/>
        <end position="459"/>
    </location>
</feature>
<dbReference type="PANTHER" id="PTHR47974:SF9">
    <property type="entry name" value="RECEPTOR-LIKE SERINE_THREONINE-PROTEIN KINASE"/>
    <property type="match status" value="1"/>
</dbReference>
<keyword evidence="9 19" id="KW-0547">Nucleotide-binding</keyword>
<dbReference type="STRING" id="3218.A0A2K1KV14"/>